<keyword evidence="3" id="KW-1185">Reference proteome</keyword>
<dbReference type="Proteomes" id="UP000031910">
    <property type="component" value="Chromosome"/>
</dbReference>
<accession>A0A9N7BJ20</accession>
<dbReference type="KEGG" id="mcai:MCCG_0371"/>
<reference evidence="2 3" key="1">
    <citation type="submission" date="2013-12" db="EMBL/GenBank/DDBJ databases">
        <authorList>
            <person name="Wang R."/>
            <person name="Li Y."/>
            <person name="Zheng H."/>
            <person name="Xin J."/>
        </authorList>
    </citation>
    <scope>NUCLEOTIDE SEQUENCE [LARGE SCALE GENOMIC DNA]</scope>
    <source>
        <strain evidence="2 3">87001</strain>
    </source>
</reference>
<feature type="region of interest" description="Disordered" evidence="1">
    <location>
        <begin position="112"/>
        <end position="131"/>
    </location>
</feature>
<proteinExistence type="predicted"/>
<evidence type="ECO:0000313" key="3">
    <source>
        <dbReference type="Proteomes" id="UP000031910"/>
    </source>
</evidence>
<protein>
    <submittedName>
        <fullName evidence="2">Uncharacterized protein</fullName>
    </submittedName>
</protein>
<sequence length="131" mass="15144">MIQELKKLNQSISNFTKQLKQTKKEQTIESKTKDKKAGVFNSKKTIELDTQKANLDVQQTPILENSKIDKNKFNLFKKKLKPGELATPTASKQPKQDYKTKAILSLWKDVEKQINKTPKQESNKEGQIKKR</sequence>
<dbReference type="EMBL" id="CP006959">
    <property type="protein sequence ID" value="AJK51345.1"/>
    <property type="molecule type" value="Genomic_DNA"/>
</dbReference>
<evidence type="ECO:0000256" key="1">
    <source>
        <dbReference type="SAM" id="MobiDB-lite"/>
    </source>
</evidence>
<dbReference type="AlphaFoldDB" id="A0A9N7BJ20"/>
<evidence type="ECO:0000313" key="2">
    <source>
        <dbReference type="EMBL" id="AJK51345.1"/>
    </source>
</evidence>
<gene>
    <name evidence="2" type="ORF">MCCG_0371</name>
</gene>
<organism evidence="2 3">
    <name type="scientific">Mycoplasma capricolum subsp. capripneumoniae 87001</name>
    <dbReference type="NCBI Taxonomy" id="1124992"/>
    <lineage>
        <taxon>Bacteria</taxon>
        <taxon>Bacillati</taxon>
        <taxon>Mycoplasmatota</taxon>
        <taxon>Mollicutes</taxon>
        <taxon>Mycoplasmataceae</taxon>
        <taxon>Mycoplasma</taxon>
    </lineage>
</organism>
<name>A0A9N7BJ20_MYCCC</name>
<dbReference type="RefSeq" id="WP_019269316.1">
    <property type="nucleotide sequence ID" value="NZ_CP006959.1"/>
</dbReference>